<evidence type="ECO:0000313" key="4">
    <source>
        <dbReference type="EMBL" id="KAJ9556968.1"/>
    </source>
</evidence>
<evidence type="ECO:0000256" key="1">
    <source>
        <dbReference type="SAM" id="MobiDB-lite"/>
    </source>
</evidence>
<organism evidence="4 5">
    <name type="scientific">Centaurea solstitialis</name>
    <name type="common">yellow star-thistle</name>
    <dbReference type="NCBI Taxonomy" id="347529"/>
    <lineage>
        <taxon>Eukaryota</taxon>
        <taxon>Viridiplantae</taxon>
        <taxon>Streptophyta</taxon>
        <taxon>Embryophyta</taxon>
        <taxon>Tracheophyta</taxon>
        <taxon>Spermatophyta</taxon>
        <taxon>Magnoliopsida</taxon>
        <taxon>eudicotyledons</taxon>
        <taxon>Gunneridae</taxon>
        <taxon>Pentapetalae</taxon>
        <taxon>asterids</taxon>
        <taxon>campanulids</taxon>
        <taxon>Asterales</taxon>
        <taxon>Asteraceae</taxon>
        <taxon>Carduoideae</taxon>
        <taxon>Cardueae</taxon>
        <taxon>Centaureinae</taxon>
        <taxon>Centaurea</taxon>
    </lineage>
</organism>
<dbReference type="InterPro" id="IPR000477">
    <property type="entry name" value="RT_dom"/>
</dbReference>
<feature type="domain" description="Reverse transcriptase" evidence="2">
    <location>
        <begin position="165"/>
        <end position="280"/>
    </location>
</feature>
<dbReference type="Gene3D" id="3.10.10.10">
    <property type="entry name" value="HIV Type 1 Reverse Transcriptase, subunit A, domain 1"/>
    <property type="match status" value="2"/>
</dbReference>
<evidence type="ECO:0008006" key="6">
    <source>
        <dbReference type="Google" id="ProtNLM"/>
    </source>
</evidence>
<dbReference type="Pfam" id="PF00078">
    <property type="entry name" value="RVT_1"/>
    <property type="match status" value="2"/>
</dbReference>
<dbReference type="Proteomes" id="UP001172457">
    <property type="component" value="Chromosome 3"/>
</dbReference>
<sequence length="865" mass="100856">MVKIRSEGKRPDENEDQEIPDLRDMITAKVGEEDPVASSRWISEVEWFMSESLSMAQTMESVNEIIDLFLEAVALLSRLRGNERMNIYRHYPAYVVDSRDEANKRTVADVPVVSEYPDVFPDDLPSIPFERQVEFWIDLVPGAAPEFIHPSTSPWGAPIMFLGKNGSMRMCIDYRELNKLTVKNRYPLSRIDDLFDQLQGAAWFSKINLRSRYHHLKVREEDVHKTSFRTRYGYFEFIVMPFRLTNAPTAFMDLMNRVCRPMLDRSVIVFIDDILIYANGVLNFGGSWDSHLPLVEFSYNNSFHASIGMPPYEMLYRRLRTAQSRQKSYADKRRYDLEFSLGDKVLLKMSPWKGVIHFRKRGKLGSRFIGPFKIIARVGRVAYWLELPLEFSQIHNTFHVSQLQKCLADVSAHIPIDDIEVDERLNYVERPVVVLERKTKTLRNKKVGIVKVFMCDHYCVKERICEHYSGVFSLSFMLTPLLFTLFRCSMVKIRSKGKRPDENEDQEIPDLRDMITAKVGEEDPVASSRWISEVEWFMSESLSMAQTMESVNEIIDLFLEAVALLSRLRGNEWMKIYQYARIQKPEIREHYPAYVVDGRDEKNKRTVADVPVVSEYPNVFPDDLPSIPFERQLEFWIDLVPGAAPEFIRPSTSPWGAPIMFMGKNGSMRMCIDYRELNKLTVKNRYPLSRIDDLFDQLQGAAWFSKINLRSGYHHLKVREEDVHKTAFRTRYGYFEFIVMPFRLTNAPTAFMDLMNRVCRPMLDRSVIVFIDDILTYANGVLNFGGSWDSHLPLVEFSYNNSFHASIGMPPYEMLYGRRCRTPICWGEVGQREVRQRELGSTEIVQKTMESVQLIRDRLRTAHSR</sequence>
<feature type="compositionally biased region" description="Basic and acidic residues" evidence="1">
    <location>
        <begin position="1"/>
        <end position="12"/>
    </location>
</feature>
<dbReference type="SUPFAM" id="SSF56672">
    <property type="entry name" value="DNA/RNA polymerases"/>
    <property type="match status" value="2"/>
</dbReference>
<dbReference type="InterPro" id="IPR036397">
    <property type="entry name" value="RNaseH_sf"/>
</dbReference>
<dbReference type="PANTHER" id="PTHR24559">
    <property type="entry name" value="TRANSPOSON TY3-I GAG-POL POLYPROTEIN"/>
    <property type="match status" value="1"/>
</dbReference>
<keyword evidence="5" id="KW-1185">Reference proteome</keyword>
<feature type="domain" description="Tf2-1-like SH3-like" evidence="3">
    <location>
        <begin position="342"/>
        <end position="406"/>
    </location>
</feature>
<dbReference type="AlphaFoldDB" id="A0AA38TH96"/>
<name>A0AA38TH96_9ASTR</name>
<dbReference type="PANTHER" id="PTHR24559:SF444">
    <property type="entry name" value="REVERSE TRANSCRIPTASE DOMAIN-CONTAINING PROTEIN"/>
    <property type="match status" value="1"/>
</dbReference>
<dbReference type="InterPro" id="IPR043502">
    <property type="entry name" value="DNA/RNA_pol_sf"/>
</dbReference>
<dbReference type="GO" id="GO:0003676">
    <property type="term" value="F:nucleic acid binding"/>
    <property type="evidence" value="ECO:0007669"/>
    <property type="project" value="InterPro"/>
</dbReference>
<evidence type="ECO:0000259" key="3">
    <source>
        <dbReference type="Pfam" id="PF24626"/>
    </source>
</evidence>
<evidence type="ECO:0000259" key="2">
    <source>
        <dbReference type="Pfam" id="PF00078"/>
    </source>
</evidence>
<dbReference type="Gene3D" id="3.30.420.10">
    <property type="entry name" value="Ribonuclease H-like superfamily/Ribonuclease H"/>
    <property type="match status" value="2"/>
</dbReference>
<evidence type="ECO:0000313" key="5">
    <source>
        <dbReference type="Proteomes" id="UP001172457"/>
    </source>
</evidence>
<dbReference type="InterPro" id="IPR056924">
    <property type="entry name" value="SH3_Tf2-1"/>
</dbReference>
<feature type="domain" description="Reverse transcriptase" evidence="2">
    <location>
        <begin position="665"/>
        <end position="780"/>
    </location>
</feature>
<gene>
    <name evidence="4" type="ORF">OSB04_011582</name>
</gene>
<proteinExistence type="predicted"/>
<dbReference type="InterPro" id="IPR053134">
    <property type="entry name" value="RNA-dir_DNA_polymerase"/>
</dbReference>
<comment type="caution">
    <text evidence="4">The sequence shown here is derived from an EMBL/GenBank/DDBJ whole genome shotgun (WGS) entry which is preliminary data.</text>
</comment>
<dbReference type="Pfam" id="PF24626">
    <property type="entry name" value="SH3_Tf2-1"/>
    <property type="match status" value="1"/>
</dbReference>
<protein>
    <recommendedName>
        <fullName evidence="6">Reverse transcriptase domain-containing protein</fullName>
    </recommendedName>
</protein>
<accession>A0AA38TH96</accession>
<dbReference type="EMBL" id="JARYMX010000003">
    <property type="protein sequence ID" value="KAJ9556968.1"/>
    <property type="molecule type" value="Genomic_DNA"/>
</dbReference>
<dbReference type="CDD" id="cd01647">
    <property type="entry name" value="RT_LTR"/>
    <property type="match status" value="2"/>
</dbReference>
<feature type="region of interest" description="Disordered" evidence="1">
    <location>
        <begin position="1"/>
        <end position="20"/>
    </location>
</feature>
<reference evidence="4" key="1">
    <citation type="submission" date="2023-03" db="EMBL/GenBank/DDBJ databases">
        <title>Chromosome-scale reference genome and RAD-based genetic map of yellow starthistle (Centaurea solstitialis) reveal putative structural variation and QTLs associated with invader traits.</title>
        <authorList>
            <person name="Reatini B."/>
            <person name="Cang F.A."/>
            <person name="Jiang Q."/>
            <person name="Mckibben M.T.W."/>
            <person name="Barker M.S."/>
            <person name="Rieseberg L.H."/>
            <person name="Dlugosch K.M."/>
        </authorList>
    </citation>
    <scope>NUCLEOTIDE SEQUENCE</scope>
    <source>
        <strain evidence="4">CAN-66</strain>
        <tissue evidence="4">Leaf</tissue>
    </source>
</reference>